<dbReference type="GO" id="GO:0008168">
    <property type="term" value="F:methyltransferase activity"/>
    <property type="evidence" value="ECO:0007669"/>
    <property type="project" value="UniProtKB-KW"/>
</dbReference>
<evidence type="ECO:0000313" key="4">
    <source>
        <dbReference type="Proteomes" id="UP000295636"/>
    </source>
</evidence>
<organism evidence="3 4">
    <name type="scientific">Paenibacillus piri</name>
    <dbReference type="NCBI Taxonomy" id="2547395"/>
    <lineage>
        <taxon>Bacteria</taxon>
        <taxon>Bacillati</taxon>
        <taxon>Bacillota</taxon>
        <taxon>Bacilli</taxon>
        <taxon>Bacillales</taxon>
        <taxon>Paenibacillaceae</taxon>
        <taxon>Paenibacillus</taxon>
    </lineage>
</organism>
<sequence>MAYDEFAFYYDRLMEDMPYDEWLGFLRQCWDKYGQPRSIADLGCGTGSIAIPLAEQGFEVFGIDLSEDMLAVARDKSDEAARRSAFPGSGGVTWLQQDLRDWELLRPVDAAVSLCDCINYLLEEEDVAQAFAQAYAGLKDGGIFVFDVHTPYQLEAYAAAQPFFLNEEDIAYIWTSELNAGRGEIEHALTIFAKETPAVQGSSDDTAADRFRRIEEYHVQRAYPIDWLKKRLLATGFREAECYADFLWKPVTETTRRAFFVALK</sequence>
<name>A0A4R5KPC2_9BACL</name>
<evidence type="ECO:0000259" key="2">
    <source>
        <dbReference type="Pfam" id="PF13649"/>
    </source>
</evidence>
<protein>
    <submittedName>
        <fullName evidence="3">Class I SAM-dependent methyltransferase</fullName>
    </submittedName>
</protein>
<dbReference type="OrthoDB" id="9811589at2"/>
<feature type="domain" description="Methyltransferase" evidence="2">
    <location>
        <begin position="39"/>
        <end position="142"/>
    </location>
</feature>
<keyword evidence="1 3" id="KW-0808">Transferase</keyword>
<dbReference type="Gene3D" id="2.20.25.110">
    <property type="entry name" value="S-adenosyl-L-methionine-dependent methyltransferases"/>
    <property type="match status" value="1"/>
</dbReference>
<dbReference type="GO" id="GO:0032259">
    <property type="term" value="P:methylation"/>
    <property type="evidence" value="ECO:0007669"/>
    <property type="project" value="UniProtKB-KW"/>
</dbReference>
<dbReference type="Proteomes" id="UP000295636">
    <property type="component" value="Unassembled WGS sequence"/>
</dbReference>
<dbReference type="InterPro" id="IPR029063">
    <property type="entry name" value="SAM-dependent_MTases_sf"/>
</dbReference>
<keyword evidence="3" id="KW-0489">Methyltransferase</keyword>
<evidence type="ECO:0000313" key="3">
    <source>
        <dbReference type="EMBL" id="TDF96778.1"/>
    </source>
</evidence>
<dbReference type="PANTHER" id="PTHR43861">
    <property type="entry name" value="TRANS-ACONITATE 2-METHYLTRANSFERASE-RELATED"/>
    <property type="match status" value="1"/>
</dbReference>
<dbReference type="Pfam" id="PF13649">
    <property type="entry name" value="Methyltransf_25"/>
    <property type="match status" value="1"/>
</dbReference>
<proteinExistence type="predicted"/>
<dbReference type="EMBL" id="SMRT01000007">
    <property type="protein sequence ID" value="TDF96778.1"/>
    <property type="molecule type" value="Genomic_DNA"/>
</dbReference>
<gene>
    <name evidence="3" type="ORF">E1757_17025</name>
</gene>
<reference evidence="3 4" key="1">
    <citation type="submission" date="2019-03" db="EMBL/GenBank/DDBJ databases">
        <title>This is whole genome sequence of Paenibacillus sp MS74 strain.</title>
        <authorList>
            <person name="Trinh H.N."/>
        </authorList>
    </citation>
    <scope>NUCLEOTIDE SEQUENCE [LARGE SCALE GENOMIC DNA]</scope>
    <source>
        <strain evidence="3 4">MS74</strain>
    </source>
</reference>
<accession>A0A4R5KPC2</accession>
<dbReference type="InterPro" id="IPR041698">
    <property type="entry name" value="Methyltransf_25"/>
</dbReference>
<dbReference type="Gene3D" id="3.40.50.150">
    <property type="entry name" value="Vaccinia Virus protein VP39"/>
    <property type="match status" value="1"/>
</dbReference>
<dbReference type="AlphaFoldDB" id="A0A4R5KPC2"/>
<dbReference type="SUPFAM" id="SSF53335">
    <property type="entry name" value="S-adenosyl-L-methionine-dependent methyltransferases"/>
    <property type="match status" value="1"/>
</dbReference>
<dbReference type="RefSeq" id="WP_133230199.1">
    <property type="nucleotide sequence ID" value="NZ_SMRT01000007.1"/>
</dbReference>
<dbReference type="CDD" id="cd02440">
    <property type="entry name" value="AdoMet_MTases"/>
    <property type="match status" value="1"/>
</dbReference>
<keyword evidence="4" id="KW-1185">Reference proteome</keyword>
<comment type="caution">
    <text evidence="3">The sequence shown here is derived from an EMBL/GenBank/DDBJ whole genome shotgun (WGS) entry which is preliminary data.</text>
</comment>
<evidence type="ECO:0000256" key="1">
    <source>
        <dbReference type="ARBA" id="ARBA00022679"/>
    </source>
</evidence>